<dbReference type="PROSITE" id="PS51257">
    <property type="entry name" value="PROKAR_LIPOPROTEIN"/>
    <property type="match status" value="1"/>
</dbReference>
<accession>A0A494X3E0</accession>
<sequence>MNKATSHRVISLVSFMAAALACWIVAGAVADRTAQHELDDAMRVEGQLSSATADAMVQIIASDLAMARAIPETLAQTRTIQHVLAQSRNYAVKRAGGESTRRAELLGNPELAATDAFLHDAQGFSGLDNLWLVNPNGLCIASSNARSAQSFVGLDLSTRGYLRNALLGSFGQAYGIGRKSAEAGIFFASPVYEDGMLVGAIVAKVGLGRLRHWVAAPGSFVADENGVVIMARDSALEGRRLPQARIMQLSAAQRMDGYQRDTFAVLDIEPLARRLEGNAPWVPPALAAQLFELPGTHVPSLYAARGGLNSGLSAHLVEPLVSWPELERHRRFIKWLAFALISGAALLAYVIAASYRREKRHHRAARRLAAQLRATNTLLSAEVREDVLTGALTRRYFLSLLRQGIETARARGEPLCLAIADLDHFKQINDRFGHTAGDRALEHFVALCRDELRGNDTIGRLGGEEFAILFTGTPLADSIRVAERLRERLKTHRSPHLPSEVLVSVSIGVTELSPADTLERLLSRADCALYVAKSAGRDRIEALPRDDTQTTPDDLQAVS</sequence>
<dbReference type="GO" id="GO:1902201">
    <property type="term" value="P:negative regulation of bacterial-type flagellum-dependent cell motility"/>
    <property type="evidence" value="ECO:0007669"/>
    <property type="project" value="TreeGrafter"/>
</dbReference>
<evidence type="ECO:0000256" key="1">
    <source>
        <dbReference type="ARBA" id="ARBA00012528"/>
    </source>
</evidence>
<dbReference type="PANTHER" id="PTHR45138:SF24">
    <property type="entry name" value="DIGUANYLATE CYCLASE DGCC-RELATED"/>
    <property type="match status" value="1"/>
</dbReference>
<dbReference type="InterPro" id="IPR029787">
    <property type="entry name" value="Nucleotide_cyclase"/>
</dbReference>
<dbReference type="FunFam" id="3.30.70.270:FF:000001">
    <property type="entry name" value="Diguanylate cyclase domain protein"/>
    <property type="match status" value="1"/>
</dbReference>
<dbReference type="OrthoDB" id="9813903at2"/>
<evidence type="ECO:0000313" key="5">
    <source>
        <dbReference type="EMBL" id="RKP44882.1"/>
    </source>
</evidence>
<dbReference type="PANTHER" id="PTHR45138">
    <property type="entry name" value="REGULATORY COMPONENTS OF SENSORY TRANSDUCTION SYSTEM"/>
    <property type="match status" value="1"/>
</dbReference>
<evidence type="ECO:0000259" key="4">
    <source>
        <dbReference type="PROSITE" id="PS50887"/>
    </source>
</evidence>
<dbReference type="InterPro" id="IPR000160">
    <property type="entry name" value="GGDEF_dom"/>
</dbReference>
<gene>
    <name evidence="5" type="ORF">D7S89_21270</name>
</gene>
<keyword evidence="2" id="KW-0472">Membrane</keyword>
<dbReference type="PROSITE" id="PS50887">
    <property type="entry name" value="GGDEF"/>
    <property type="match status" value="1"/>
</dbReference>
<keyword evidence="2" id="KW-1133">Transmembrane helix</keyword>
<dbReference type="Gene3D" id="3.30.450.20">
    <property type="entry name" value="PAS domain"/>
    <property type="match status" value="1"/>
</dbReference>
<evidence type="ECO:0000256" key="3">
    <source>
        <dbReference type="SAM" id="SignalP"/>
    </source>
</evidence>
<dbReference type="GO" id="GO:0043709">
    <property type="term" value="P:cell adhesion involved in single-species biofilm formation"/>
    <property type="evidence" value="ECO:0007669"/>
    <property type="project" value="TreeGrafter"/>
</dbReference>
<dbReference type="GO" id="GO:0052621">
    <property type="term" value="F:diguanylate cyclase activity"/>
    <property type="evidence" value="ECO:0007669"/>
    <property type="project" value="UniProtKB-EC"/>
</dbReference>
<dbReference type="EMBL" id="RBZV01000011">
    <property type="protein sequence ID" value="RKP44882.1"/>
    <property type="molecule type" value="Genomic_DNA"/>
</dbReference>
<keyword evidence="2" id="KW-0812">Transmembrane</keyword>
<reference evidence="5 6" key="1">
    <citation type="submission" date="2018-10" db="EMBL/GenBank/DDBJ databases">
        <title>Paraburkholderia sp. 7MK8-2, isolated from soil.</title>
        <authorList>
            <person name="Gao Z.-H."/>
            <person name="Qiu L.-H."/>
        </authorList>
    </citation>
    <scope>NUCLEOTIDE SEQUENCE [LARGE SCALE GENOMIC DNA]</scope>
    <source>
        <strain evidence="5 6">7MK8-2</strain>
    </source>
</reference>
<dbReference type="Pfam" id="PF00990">
    <property type="entry name" value="GGDEF"/>
    <property type="match status" value="1"/>
</dbReference>
<dbReference type="SMART" id="SM00267">
    <property type="entry name" value="GGDEF"/>
    <property type="match status" value="1"/>
</dbReference>
<dbReference type="Proteomes" id="UP000280434">
    <property type="component" value="Unassembled WGS sequence"/>
</dbReference>
<organism evidence="5 6">
    <name type="scientific">Trinickia fusca</name>
    <dbReference type="NCBI Taxonomy" id="2419777"/>
    <lineage>
        <taxon>Bacteria</taxon>
        <taxon>Pseudomonadati</taxon>
        <taxon>Pseudomonadota</taxon>
        <taxon>Betaproteobacteria</taxon>
        <taxon>Burkholderiales</taxon>
        <taxon>Burkholderiaceae</taxon>
        <taxon>Trinickia</taxon>
    </lineage>
</organism>
<keyword evidence="6" id="KW-1185">Reference proteome</keyword>
<dbReference type="RefSeq" id="WP_121280836.1">
    <property type="nucleotide sequence ID" value="NZ_RBZV01000011.1"/>
</dbReference>
<dbReference type="Gene3D" id="3.30.70.270">
    <property type="match status" value="1"/>
</dbReference>
<dbReference type="SUPFAM" id="SSF103190">
    <property type="entry name" value="Sensory domain-like"/>
    <property type="match status" value="1"/>
</dbReference>
<comment type="caution">
    <text evidence="5">The sequence shown here is derived from an EMBL/GenBank/DDBJ whole genome shotgun (WGS) entry which is preliminary data.</text>
</comment>
<keyword evidence="3" id="KW-0732">Signal</keyword>
<feature type="domain" description="GGDEF" evidence="4">
    <location>
        <begin position="413"/>
        <end position="545"/>
    </location>
</feature>
<evidence type="ECO:0000313" key="6">
    <source>
        <dbReference type="Proteomes" id="UP000280434"/>
    </source>
</evidence>
<dbReference type="InterPro" id="IPR050469">
    <property type="entry name" value="Diguanylate_Cyclase"/>
</dbReference>
<dbReference type="NCBIfam" id="TIGR00254">
    <property type="entry name" value="GGDEF"/>
    <property type="match status" value="1"/>
</dbReference>
<dbReference type="EC" id="2.7.7.65" evidence="1"/>
<dbReference type="AlphaFoldDB" id="A0A494X3E0"/>
<name>A0A494X3E0_9BURK</name>
<proteinExistence type="predicted"/>
<feature type="chain" id="PRO_5019845850" description="diguanylate cyclase" evidence="3">
    <location>
        <begin position="31"/>
        <end position="559"/>
    </location>
</feature>
<dbReference type="InterPro" id="IPR029151">
    <property type="entry name" value="Sensor-like_sf"/>
</dbReference>
<protein>
    <recommendedName>
        <fullName evidence="1">diguanylate cyclase</fullName>
        <ecNumber evidence="1">2.7.7.65</ecNumber>
    </recommendedName>
</protein>
<evidence type="ECO:0000256" key="2">
    <source>
        <dbReference type="SAM" id="Phobius"/>
    </source>
</evidence>
<feature type="signal peptide" evidence="3">
    <location>
        <begin position="1"/>
        <end position="30"/>
    </location>
</feature>
<feature type="transmembrane region" description="Helical" evidence="2">
    <location>
        <begin position="335"/>
        <end position="355"/>
    </location>
</feature>
<dbReference type="CDD" id="cd01949">
    <property type="entry name" value="GGDEF"/>
    <property type="match status" value="1"/>
</dbReference>
<dbReference type="InterPro" id="IPR043128">
    <property type="entry name" value="Rev_trsase/Diguanyl_cyclase"/>
</dbReference>
<dbReference type="SUPFAM" id="SSF55073">
    <property type="entry name" value="Nucleotide cyclase"/>
    <property type="match status" value="1"/>
</dbReference>
<dbReference type="GO" id="GO:0005886">
    <property type="term" value="C:plasma membrane"/>
    <property type="evidence" value="ECO:0007669"/>
    <property type="project" value="TreeGrafter"/>
</dbReference>